<evidence type="ECO:0000313" key="5">
    <source>
        <dbReference type="EMBL" id="RMW43383.1"/>
    </source>
</evidence>
<dbReference type="Proteomes" id="UP001267003">
    <property type="component" value="Unassembled WGS sequence"/>
</dbReference>
<dbReference type="Proteomes" id="UP001263852">
    <property type="component" value="Unassembled WGS sequence"/>
</dbReference>
<name>A0A241RMG6_LACPE</name>
<sequence>MMIFPVFNLGPRDAVLLIAISVMLVLTVVFHWSAWELLFAAVAVIVAFVAGGMKPNKKNVLAFLKNSSDSGKTR</sequence>
<feature type="transmembrane region" description="Helical" evidence="1">
    <location>
        <begin position="12"/>
        <end position="31"/>
    </location>
</feature>
<dbReference type="RefSeq" id="WP_088769930.1">
    <property type="nucleotide sequence ID" value="NZ_JAGXBZ010000026.1"/>
</dbReference>
<dbReference type="AlphaFoldDB" id="A0A241RMG6"/>
<comment type="caution">
    <text evidence="3">The sequence shown here is derived from an EMBL/GenBank/DDBJ whole genome shotgun (WGS) entry which is preliminary data.</text>
</comment>
<dbReference type="EMBL" id="PVOB01000065">
    <property type="protein sequence ID" value="PRO95364.1"/>
    <property type="molecule type" value="Genomic_DNA"/>
</dbReference>
<reference evidence="4 6" key="1">
    <citation type="submission" date="2018-03" db="EMBL/GenBank/DDBJ databases">
        <title>Draft Genome Sequences of six Lactobacillus pentosus Strains Isolated from Brines of Traditionally Fermented Spanish-Style Green Table Olives.</title>
        <authorList>
            <person name="Calero-Delgado B."/>
            <person name="Martin-Platero A.M."/>
            <person name="Perez-Pulido A.J."/>
            <person name="Benitez-Cabello A."/>
            <person name="Casimiro-Soriguer C.S."/>
            <person name="Martinez-Bueno M."/>
            <person name="Arroyo-Lopez F.N."/>
            <person name="Rodriguez-Gomez F."/>
            <person name="Bautista-Gallego J."/>
            <person name="Garrido-Fernandez A."/>
            <person name="Jimenez-Diaz R."/>
        </authorList>
    </citation>
    <scope>NUCLEOTIDE SEQUENCE [LARGE SCALE GENOMIC DNA]</scope>
    <source>
        <strain evidence="4 6">IG2</strain>
    </source>
</reference>
<dbReference type="EMBL" id="JAVLAO010000001">
    <property type="protein sequence ID" value="MDT7039781.1"/>
    <property type="molecule type" value="Genomic_DNA"/>
</dbReference>
<proteinExistence type="predicted"/>
<reference evidence="5 7" key="2">
    <citation type="submission" date="2018-10" db="EMBL/GenBank/DDBJ databases">
        <title>Genome sequences of five Lactobacillus pentosus strains isolated from brines of traditionally fermented spanish-style green table olives and differences between them.</title>
        <authorList>
            <person name="Jimenez Diaz R."/>
        </authorList>
    </citation>
    <scope>NUCLEOTIDE SEQUENCE [LARGE SCALE GENOMIC DNA]</scope>
    <source>
        <strain evidence="5 7">IG10</strain>
    </source>
</reference>
<evidence type="ECO:0000313" key="4">
    <source>
        <dbReference type="EMBL" id="PRO95364.1"/>
    </source>
</evidence>
<evidence type="ECO:0000313" key="2">
    <source>
        <dbReference type="EMBL" id="MDT6990715.1"/>
    </source>
</evidence>
<dbReference type="KEGG" id="lpg:BB562_12645"/>
<evidence type="ECO:0000313" key="7">
    <source>
        <dbReference type="Proteomes" id="UP000276249"/>
    </source>
</evidence>
<dbReference type="Proteomes" id="UP000276249">
    <property type="component" value="Unassembled WGS sequence"/>
</dbReference>
<keyword evidence="6" id="KW-1185">Reference proteome</keyword>
<evidence type="ECO:0000313" key="3">
    <source>
        <dbReference type="EMBL" id="MDT7039781.1"/>
    </source>
</evidence>
<dbReference type="EMBL" id="RDCJ01000114">
    <property type="protein sequence ID" value="RMW43383.1"/>
    <property type="molecule type" value="Genomic_DNA"/>
</dbReference>
<evidence type="ECO:0000313" key="8">
    <source>
        <dbReference type="Proteomes" id="UP001263852"/>
    </source>
</evidence>
<dbReference type="Proteomes" id="UP000238378">
    <property type="component" value="Unassembled WGS sequence"/>
</dbReference>
<keyword evidence="1" id="KW-0472">Membrane</keyword>
<dbReference type="EMBL" id="JAVLAQ010000001">
    <property type="protein sequence ID" value="MDT6990715.1"/>
    <property type="molecule type" value="Genomic_DNA"/>
</dbReference>
<gene>
    <name evidence="4" type="ORF">C6Y08_05205</name>
    <name evidence="5" type="ORF">D6U18_16160</name>
    <name evidence="2" type="ORF">RI536_11530</name>
    <name evidence="3" type="ORF">RI555_12505</name>
</gene>
<keyword evidence="1" id="KW-0812">Transmembrane</keyword>
<protein>
    <submittedName>
        <fullName evidence="3">Uncharacterized protein</fullName>
    </submittedName>
</protein>
<reference evidence="3" key="3">
    <citation type="submission" date="2023-08" db="EMBL/GenBank/DDBJ databases">
        <authorList>
            <person name="Page C.A."/>
            <person name="Perez-Diaz I.M."/>
        </authorList>
    </citation>
    <scope>NUCLEOTIDE SEQUENCE</scope>
    <source>
        <strain evidence="3">1.8.9</strain>
        <strain evidence="2">7.8.46</strain>
    </source>
</reference>
<keyword evidence="1" id="KW-1133">Transmembrane helix</keyword>
<accession>A0A241RMG6</accession>
<organism evidence="3 8">
    <name type="scientific">Lactiplantibacillus pentosus</name>
    <name type="common">Lactobacillus pentosus</name>
    <dbReference type="NCBI Taxonomy" id="1589"/>
    <lineage>
        <taxon>Bacteria</taxon>
        <taxon>Bacillati</taxon>
        <taxon>Bacillota</taxon>
        <taxon>Bacilli</taxon>
        <taxon>Lactobacillales</taxon>
        <taxon>Lactobacillaceae</taxon>
        <taxon>Lactiplantibacillus</taxon>
    </lineage>
</organism>
<evidence type="ECO:0000256" key="1">
    <source>
        <dbReference type="SAM" id="Phobius"/>
    </source>
</evidence>
<evidence type="ECO:0000313" key="6">
    <source>
        <dbReference type="Proteomes" id="UP000238378"/>
    </source>
</evidence>